<feature type="transmembrane region" description="Helical" evidence="1">
    <location>
        <begin position="784"/>
        <end position="808"/>
    </location>
</feature>
<sequence length="1100" mass="124717">MKMWKLILLSVHFWGISADSLWPRDTYDLQLFLNNEGHNCLRLVKQFPIFMFDKSFTPKQERQVLLDIYTSTNGQQWYESSGWNSSTSHCSWYGITCHNNTYIKTIVLPYNNLDGSLPSNLWKIRNLFSLCMPGNPSLWGRIGDFLFGNMSQLLTFVFSASSVAGNIPQDIVNMKSLQRFVGSPMDGEGFSGRLPEDLGNMIELRALSLGGNNLTGQIPRSISRLEKLWYLDLRNTPGMMHGHLSDLFAIPSLSYLFVSGVELIGEMPRMFPAKLAYLVLPGNNISGKFPETFSNNSNLQVLNVANNHLTGDIPGHLLLLRTLCMVDLSQNRFSSINKGKPWPTNGSTTVDSYLSLADNRNLLIDFTSFMGLFRISGSPSVLNVSFCDIKSPILPNEFYLRTLSTCDLRGNRFYGRIPDVFVDFSVLAYLDVSENNLSGGLPGGTQNLISLQYLDISGNPLMRKGKSISSNVCHPDFSRMVKPPQGDNFTCPEGRLAFNNGRIRLDPTFYEYRYCVCDPNFYGYSGLCKKCMNGGKCPQIVFTKSDDLRQNVMTLRSGYWPSPDSQNATHLVKCPVSSACNPSDSCTCRLDTTPKHTNFTRYRPSVSSLITRCNQSCICHPGNTDRFCSRCQDAFYKIGGLCFQCTKGDLTYYYLFIPIFAVSFLVLLWSYFYFKLRPIKWFAVTAVHFLLMLIFMLLEFLPVWVLKLNLVVFVLCMTSRGKAARSLISITVFYIQTMDFMVSSANGWPQKVVAAQNYLSSYWNLYFPSLSCDLPSLFTPVGKFAFLLLLPVVCMAIVGLYFVILLTYNKVRPHERRMENVHFKCRQSAFFCLSFSYFPIVKQTLSILRPCLNDRDVLYMPNSPWVECTSHTYNTLTALGVVSVVLYVIGFPLLLISLLFLFFRKRKNMSPEDRQKLDAWLGPVYLPYKPKYQLYFEIFMLFRRLSLAIALSMISSSSTLQTFVVWLILMVSAIIHLRLQPYSKLPNFQFDHNNVFEPLVLIVLSMSFMLLRFSALDSSCTGTFVWVVMIVNMCVLLVLVGAIFHLLVFAGNARDIGNLVTGNGECNVSAREDENSNDEERSHLLPVGDLRGYVPIDEAT</sequence>
<feature type="domain" description="Leucine-rich repeat-containing N-terminal plant-type" evidence="3">
    <location>
        <begin position="59"/>
        <end position="97"/>
    </location>
</feature>
<dbReference type="SUPFAM" id="SSF52058">
    <property type="entry name" value="L domain-like"/>
    <property type="match status" value="1"/>
</dbReference>
<evidence type="ECO:0000256" key="2">
    <source>
        <dbReference type="SAM" id="SignalP"/>
    </source>
</evidence>
<dbReference type="Proteomes" id="UP001163046">
    <property type="component" value="Unassembled WGS sequence"/>
</dbReference>
<dbReference type="OrthoDB" id="5973977at2759"/>
<dbReference type="AlphaFoldDB" id="A0A9W9ZIR9"/>
<dbReference type="InterPro" id="IPR001611">
    <property type="entry name" value="Leu-rich_rpt"/>
</dbReference>
<feature type="transmembrane region" description="Helical" evidence="1">
    <location>
        <begin position="829"/>
        <end position="848"/>
    </location>
</feature>
<evidence type="ECO:0000313" key="4">
    <source>
        <dbReference type="EMBL" id="KAJ7382427.1"/>
    </source>
</evidence>
<evidence type="ECO:0000259" key="3">
    <source>
        <dbReference type="Pfam" id="PF08263"/>
    </source>
</evidence>
<gene>
    <name evidence="4" type="ORF">OS493_035076</name>
</gene>
<name>A0A9W9ZIR9_9CNID</name>
<keyword evidence="1" id="KW-0812">Transmembrane</keyword>
<feature type="transmembrane region" description="Helical" evidence="1">
    <location>
        <begin position="879"/>
        <end position="903"/>
    </location>
</feature>
<dbReference type="Pfam" id="PF13855">
    <property type="entry name" value="LRR_8"/>
    <property type="match status" value="2"/>
</dbReference>
<feature type="chain" id="PRO_5040763433" description="Leucine-rich repeat-containing N-terminal plant-type domain-containing protein" evidence="2">
    <location>
        <begin position="19"/>
        <end position="1100"/>
    </location>
</feature>
<dbReference type="Pfam" id="PF00560">
    <property type="entry name" value="LRR_1"/>
    <property type="match status" value="1"/>
</dbReference>
<feature type="transmembrane region" description="Helical" evidence="1">
    <location>
        <begin position="681"/>
        <end position="705"/>
    </location>
</feature>
<dbReference type="PANTHER" id="PTHR48057">
    <property type="entry name" value="LEUCINE-RICH REPEAT SERINE/THREONINE-PROTEIN KINASE 1"/>
    <property type="match status" value="1"/>
</dbReference>
<comment type="caution">
    <text evidence="4">The sequence shown here is derived from an EMBL/GenBank/DDBJ whole genome shotgun (WGS) entry which is preliminary data.</text>
</comment>
<dbReference type="EMBL" id="MU825924">
    <property type="protein sequence ID" value="KAJ7382427.1"/>
    <property type="molecule type" value="Genomic_DNA"/>
</dbReference>
<evidence type="ECO:0000313" key="5">
    <source>
        <dbReference type="Proteomes" id="UP001163046"/>
    </source>
</evidence>
<protein>
    <recommendedName>
        <fullName evidence="3">Leucine-rich repeat-containing N-terminal plant-type domain-containing protein</fullName>
    </recommendedName>
</protein>
<dbReference type="Pfam" id="PF08263">
    <property type="entry name" value="LRRNT_2"/>
    <property type="match status" value="1"/>
</dbReference>
<dbReference type="InterPro" id="IPR032675">
    <property type="entry name" value="LRR_dom_sf"/>
</dbReference>
<dbReference type="InterPro" id="IPR013210">
    <property type="entry name" value="LRR_N_plant-typ"/>
</dbReference>
<proteinExistence type="predicted"/>
<feature type="transmembrane region" description="Helical" evidence="1">
    <location>
        <begin position="652"/>
        <end position="674"/>
    </location>
</feature>
<reference evidence="4" key="1">
    <citation type="submission" date="2023-01" db="EMBL/GenBank/DDBJ databases">
        <title>Genome assembly of the deep-sea coral Lophelia pertusa.</title>
        <authorList>
            <person name="Herrera S."/>
            <person name="Cordes E."/>
        </authorList>
    </citation>
    <scope>NUCLEOTIDE SEQUENCE</scope>
    <source>
        <strain evidence="4">USNM1676648</strain>
        <tissue evidence="4">Polyp</tissue>
    </source>
</reference>
<accession>A0A9W9ZIR9</accession>
<feature type="transmembrane region" description="Helical" evidence="1">
    <location>
        <begin position="960"/>
        <end position="979"/>
    </location>
</feature>
<keyword evidence="2" id="KW-0732">Signal</keyword>
<dbReference type="InterPro" id="IPR052595">
    <property type="entry name" value="LRRC69/RLP"/>
</dbReference>
<feature type="transmembrane region" description="Helical" evidence="1">
    <location>
        <begin position="1024"/>
        <end position="1049"/>
    </location>
</feature>
<keyword evidence="5" id="KW-1185">Reference proteome</keyword>
<keyword evidence="1" id="KW-0472">Membrane</keyword>
<dbReference type="PROSITE" id="PS51450">
    <property type="entry name" value="LRR"/>
    <property type="match status" value="1"/>
</dbReference>
<dbReference type="Gene3D" id="3.80.10.10">
    <property type="entry name" value="Ribonuclease Inhibitor"/>
    <property type="match status" value="2"/>
</dbReference>
<keyword evidence="1" id="KW-1133">Transmembrane helix</keyword>
<feature type="transmembrane region" description="Helical" evidence="1">
    <location>
        <begin position="999"/>
        <end position="1018"/>
    </location>
</feature>
<evidence type="ECO:0000256" key="1">
    <source>
        <dbReference type="SAM" id="Phobius"/>
    </source>
</evidence>
<feature type="signal peptide" evidence="2">
    <location>
        <begin position="1"/>
        <end position="18"/>
    </location>
</feature>
<organism evidence="4 5">
    <name type="scientific">Desmophyllum pertusum</name>
    <dbReference type="NCBI Taxonomy" id="174260"/>
    <lineage>
        <taxon>Eukaryota</taxon>
        <taxon>Metazoa</taxon>
        <taxon>Cnidaria</taxon>
        <taxon>Anthozoa</taxon>
        <taxon>Hexacorallia</taxon>
        <taxon>Scleractinia</taxon>
        <taxon>Caryophylliina</taxon>
        <taxon>Caryophylliidae</taxon>
        <taxon>Desmophyllum</taxon>
    </lineage>
</organism>